<dbReference type="EMBL" id="JABDJR010000612">
    <property type="protein sequence ID" value="NNF08088.1"/>
    <property type="molecule type" value="Genomic_DNA"/>
</dbReference>
<comment type="cofactor">
    <cofactor evidence="7">
        <name>Fe(2+)</name>
        <dbReference type="ChEBI" id="CHEBI:29033"/>
    </cofactor>
    <text evidence="7">Binds 2 Fe(2+) ions per subunit.</text>
</comment>
<evidence type="ECO:0000256" key="6">
    <source>
        <dbReference type="ARBA" id="ARBA00023004"/>
    </source>
</evidence>
<keyword evidence="6 7" id="KW-0408">Iron</keyword>
<evidence type="ECO:0000313" key="8">
    <source>
        <dbReference type="EMBL" id="NNF08088.1"/>
    </source>
</evidence>
<comment type="caution">
    <text evidence="8">The sequence shown here is derived from an EMBL/GenBank/DDBJ whole genome shotgun (WGS) entry which is preliminary data.</text>
</comment>
<feature type="binding site" evidence="7">
    <location>
        <position position="163"/>
    </location>
    <ligand>
        <name>Fe cation</name>
        <dbReference type="ChEBI" id="CHEBI:24875"/>
        <label>2</label>
    </ligand>
</feature>
<dbReference type="HAMAP" id="MF_00825">
    <property type="entry name" value="3_HAO"/>
    <property type="match status" value="1"/>
</dbReference>
<dbReference type="Proteomes" id="UP000547674">
    <property type="component" value="Unassembled WGS sequence"/>
</dbReference>
<organism evidence="8 9">
    <name type="scientific">Eiseniibacteriota bacterium</name>
    <dbReference type="NCBI Taxonomy" id="2212470"/>
    <lineage>
        <taxon>Bacteria</taxon>
        <taxon>Candidatus Eiseniibacteriota</taxon>
    </lineage>
</organism>
<dbReference type="Gene3D" id="2.60.120.10">
    <property type="entry name" value="Jelly Rolls"/>
    <property type="match status" value="1"/>
</dbReference>
<dbReference type="InterPro" id="IPR011051">
    <property type="entry name" value="RmlC_Cupin_sf"/>
</dbReference>
<feature type="binding site" evidence="7">
    <location>
        <position position="56"/>
    </location>
    <ligand>
        <name>substrate</name>
    </ligand>
</feature>
<evidence type="ECO:0000256" key="4">
    <source>
        <dbReference type="ARBA" id="ARBA00022964"/>
    </source>
</evidence>
<dbReference type="UniPathway" id="UPA00253">
    <property type="reaction ID" value="UER00330"/>
</dbReference>
<dbReference type="GO" id="GO:0043420">
    <property type="term" value="P:anthranilate metabolic process"/>
    <property type="evidence" value="ECO:0007669"/>
    <property type="project" value="UniProtKB-UniRule"/>
</dbReference>
<dbReference type="Pfam" id="PF06052">
    <property type="entry name" value="3-HAO"/>
    <property type="match status" value="1"/>
</dbReference>
<gene>
    <name evidence="7" type="primary">nbaC</name>
    <name evidence="8" type="ORF">HKN21_15095</name>
</gene>
<dbReference type="InterPro" id="IPR010329">
    <property type="entry name" value="3hydroanth_dOase"/>
</dbReference>
<feature type="binding site" evidence="7">
    <location>
        <position position="160"/>
    </location>
    <ligand>
        <name>Fe cation</name>
        <dbReference type="ChEBI" id="CHEBI:24875"/>
        <label>2</label>
    </ligand>
</feature>
<dbReference type="PANTHER" id="PTHR15497">
    <property type="entry name" value="3-HYDROXYANTHRANILATE 3,4-DIOXYGENASE"/>
    <property type="match status" value="1"/>
</dbReference>
<feature type="binding site" evidence="7">
    <location>
        <position position="108"/>
    </location>
    <ligand>
        <name>substrate</name>
    </ligand>
</feature>
<feature type="binding site" evidence="7">
    <location>
        <position position="126"/>
    </location>
    <ligand>
        <name>Fe cation</name>
        <dbReference type="ChEBI" id="CHEBI:24875"/>
        <label>2</label>
    </ligand>
</feature>
<evidence type="ECO:0000256" key="7">
    <source>
        <dbReference type="HAMAP-Rule" id="MF_00825"/>
    </source>
</evidence>
<comment type="similarity">
    <text evidence="7">Belongs to the 3-HAO family.</text>
</comment>
<reference evidence="8 9" key="1">
    <citation type="submission" date="2020-03" db="EMBL/GenBank/DDBJ databases">
        <title>Metabolic flexibility allows generalist bacteria to become dominant in a frequently disturbed ecosystem.</title>
        <authorList>
            <person name="Chen Y.-J."/>
            <person name="Leung P.M."/>
            <person name="Bay S.K."/>
            <person name="Hugenholtz P."/>
            <person name="Kessler A.J."/>
            <person name="Shelley G."/>
            <person name="Waite D.W."/>
            <person name="Cook P.L."/>
            <person name="Greening C."/>
        </authorList>
    </citation>
    <scope>NUCLEOTIDE SEQUENCE [LARGE SCALE GENOMIC DNA]</scope>
    <source>
        <strain evidence="8">SS_bin_28</strain>
    </source>
</reference>
<proteinExistence type="inferred from homology"/>
<dbReference type="InterPro" id="IPR014710">
    <property type="entry name" value="RmlC-like_jellyroll"/>
</dbReference>
<sequence length="172" mass="19949">MKIPSPLNLKGWIEENRQHLKPPVGNRLVWQDTEFTVMVVGGPNTRKDFHIDPGEEWFYQIEGDMILKVIEDGQMRDIPIREGEMFLLPSNVPHSPQRFPNTIGMVIERKRLEGEMDHLRWYCENCNNVLHDVQFFCTDLGTQLKPVIEEFHGSEALRTCKTCNTVMQVPGT</sequence>
<evidence type="ECO:0000256" key="3">
    <source>
        <dbReference type="ARBA" id="ARBA00022723"/>
    </source>
</evidence>
<keyword evidence="4 7" id="KW-0223">Dioxygenase</keyword>
<keyword evidence="2 7" id="KW-0662">Pyridine nucleotide biosynthesis</keyword>
<accession>A0A7Y2EA77</accession>
<evidence type="ECO:0000256" key="5">
    <source>
        <dbReference type="ARBA" id="ARBA00023002"/>
    </source>
</evidence>
<dbReference type="EC" id="1.13.11.6" evidence="7"/>
<feature type="binding site" evidence="7">
    <location>
        <position position="56"/>
    </location>
    <ligand>
        <name>Fe cation</name>
        <dbReference type="ChEBI" id="CHEBI:24875"/>
        <label>1</label>
        <note>catalytic</note>
    </ligand>
</feature>
<dbReference type="NCBIfam" id="NF009763">
    <property type="entry name" value="PRK13264.1"/>
    <property type="match status" value="1"/>
</dbReference>
<comment type="pathway">
    <text evidence="7">Cofactor biosynthesis; NAD(+) biosynthesis; quinolinate from L-kynurenine: step 3/3.</text>
</comment>
<dbReference type="GO" id="GO:0005737">
    <property type="term" value="C:cytoplasm"/>
    <property type="evidence" value="ECO:0007669"/>
    <property type="project" value="TreeGrafter"/>
</dbReference>
<comment type="catalytic activity">
    <reaction evidence="7">
        <text>3-hydroxyanthranilate + O2 = (2Z,4Z)-2-amino-3-carboxymuconate 6-semialdehyde</text>
        <dbReference type="Rhea" id="RHEA:17953"/>
        <dbReference type="ChEBI" id="CHEBI:15379"/>
        <dbReference type="ChEBI" id="CHEBI:36559"/>
        <dbReference type="ChEBI" id="CHEBI:77612"/>
        <dbReference type="EC" id="1.13.11.6"/>
    </reaction>
</comment>
<dbReference type="GO" id="GO:0009435">
    <property type="term" value="P:NAD+ biosynthetic process"/>
    <property type="evidence" value="ECO:0007669"/>
    <property type="project" value="UniProtKB-UniPathway"/>
</dbReference>
<evidence type="ECO:0000256" key="2">
    <source>
        <dbReference type="ARBA" id="ARBA00022642"/>
    </source>
</evidence>
<keyword evidence="3 7" id="KW-0479">Metal-binding</keyword>
<dbReference type="GO" id="GO:0008198">
    <property type="term" value="F:ferrous iron binding"/>
    <property type="evidence" value="ECO:0007669"/>
    <property type="project" value="UniProtKB-UniRule"/>
</dbReference>
<dbReference type="PANTHER" id="PTHR15497:SF1">
    <property type="entry name" value="3-HYDROXYANTHRANILATE 3,4-DIOXYGENASE"/>
    <property type="match status" value="1"/>
</dbReference>
<dbReference type="AlphaFoldDB" id="A0A7Y2EA77"/>
<dbReference type="SUPFAM" id="SSF51182">
    <property type="entry name" value="RmlC-like cupins"/>
    <property type="match status" value="1"/>
</dbReference>
<dbReference type="NCBIfam" id="TIGR03037">
    <property type="entry name" value="anthran_nbaC"/>
    <property type="match status" value="1"/>
</dbReference>
<comment type="function">
    <text evidence="1 7">Catalyzes the oxidative ring opening of 3-hydroxyanthranilate to 2-amino-3-carboxymuconate semialdehyde, which spontaneously cyclizes to quinolinate.</text>
</comment>
<feature type="binding site" evidence="7">
    <location>
        <position position="46"/>
    </location>
    <ligand>
        <name>O2</name>
        <dbReference type="ChEBI" id="CHEBI:15379"/>
    </ligand>
</feature>
<dbReference type="GO" id="GO:0000334">
    <property type="term" value="F:3-hydroxyanthranilate 3,4-dioxygenase activity"/>
    <property type="evidence" value="ECO:0007669"/>
    <property type="project" value="UniProtKB-UniRule"/>
</dbReference>
<dbReference type="GO" id="GO:0019805">
    <property type="term" value="P:quinolinate biosynthetic process"/>
    <property type="evidence" value="ECO:0007669"/>
    <property type="project" value="UniProtKB-UniRule"/>
</dbReference>
<feature type="binding site" evidence="7">
    <location>
        <position position="94"/>
    </location>
    <ligand>
        <name>Fe cation</name>
        <dbReference type="ChEBI" id="CHEBI:24875"/>
        <label>1</label>
        <note>catalytic</note>
    </ligand>
</feature>
<evidence type="ECO:0000313" key="9">
    <source>
        <dbReference type="Proteomes" id="UP000547674"/>
    </source>
</evidence>
<keyword evidence="5 7" id="KW-0560">Oxidoreductase</keyword>
<feature type="binding site" evidence="7">
    <location>
        <position position="50"/>
    </location>
    <ligand>
        <name>Fe cation</name>
        <dbReference type="ChEBI" id="CHEBI:24875"/>
        <label>1</label>
        <note>catalytic</note>
    </ligand>
</feature>
<dbReference type="GO" id="GO:0006569">
    <property type="term" value="P:L-tryptophan catabolic process"/>
    <property type="evidence" value="ECO:0007669"/>
    <property type="project" value="UniProtKB-UniRule"/>
</dbReference>
<evidence type="ECO:0000256" key="1">
    <source>
        <dbReference type="ARBA" id="ARBA00002752"/>
    </source>
</evidence>
<dbReference type="CDD" id="cd06123">
    <property type="entry name" value="cupin_HAO"/>
    <property type="match status" value="1"/>
</dbReference>
<name>A0A7Y2EA77_UNCEI</name>
<feature type="binding site" evidence="7">
    <location>
        <position position="98"/>
    </location>
    <ligand>
        <name>substrate</name>
    </ligand>
</feature>
<protein>
    <recommendedName>
        <fullName evidence="7">3-hydroxyanthranilate 3,4-dioxygenase</fullName>
        <ecNumber evidence="7">1.13.11.6</ecNumber>
    </recommendedName>
    <alternativeName>
        <fullName evidence="7">3-hydroxyanthranilate oxygenase</fullName>
        <shortName evidence="7">3-HAO</shortName>
    </alternativeName>
    <alternativeName>
        <fullName evidence="7">3-hydroxyanthranilic acid dioxygenase</fullName>
        <shortName evidence="7">HAD</shortName>
    </alternativeName>
</protein>
<feature type="binding site" evidence="7">
    <location>
        <position position="123"/>
    </location>
    <ligand>
        <name>Fe cation</name>
        <dbReference type="ChEBI" id="CHEBI:24875"/>
        <label>2</label>
    </ligand>
</feature>